<organism evidence="4 5">
    <name type="scientific">Paenibacillus tyrfis</name>
    <dbReference type="NCBI Taxonomy" id="1501230"/>
    <lineage>
        <taxon>Bacteria</taxon>
        <taxon>Bacillati</taxon>
        <taxon>Bacillota</taxon>
        <taxon>Bacilli</taxon>
        <taxon>Bacillales</taxon>
        <taxon>Paenibacillaceae</taxon>
        <taxon>Paenibacillus</taxon>
    </lineage>
</organism>
<dbReference type="InterPro" id="IPR036291">
    <property type="entry name" value="NAD(P)-bd_dom_sf"/>
</dbReference>
<dbReference type="RefSeq" id="WP_036686504.1">
    <property type="nucleotide sequence ID" value="NZ_JNVM01000017.1"/>
</dbReference>
<dbReference type="InterPro" id="IPR051122">
    <property type="entry name" value="SDR_DHRS6-like"/>
</dbReference>
<reference evidence="4 5" key="1">
    <citation type="submission" date="2014-06" db="EMBL/GenBank/DDBJ databases">
        <title>Draft genome sequence of Paenibacillus sp. MSt1.</title>
        <authorList>
            <person name="Aw Y.K."/>
            <person name="Ong K.S."/>
            <person name="Gan H.M."/>
            <person name="Lee S.M."/>
        </authorList>
    </citation>
    <scope>NUCLEOTIDE SEQUENCE [LARGE SCALE GENOMIC DNA]</scope>
    <source>
        <strain evidence="4 5">MSt1</strain>
    </source>
</reference>
<evidence type="ECO:0000256" key="3">
    <source>
        <dbReference type="ARBA" id="ARBA00023002"/>
    </source>
</evidence>
<dbReference type="EMBL" id="JNVM01000017">
    <property type="protein sequence ID" value="KEQ24211.1"/>
    <property type="molecule type" value="Genomic_DNA"/>
</dbReference>
<comment type="caution">
    <text evidence="4">The sequence shown here is derived from an EMBL/GenBank/DDBJ whole genome shotgun (WGS) entry which is preliminary data.</text>
</comment>
<dbReference type="AlphaFoldDB" id="A0A081P0I8"/>
<accession>A0A081P0I8</accession>
<keyword evidence="5" id="KW-1185">Reference proteome</keyword>
<keyword evidence="2" id="KW-0521">NADP</keyword>
<evidence type="ECO:0000256" key="2">
    <source>
        <dbReference type="ARBA" id="ARBA00022857"/>
    </source>
</evidence>
<dbReference type="InterPro" id="IPR002347">
    <property type="entry name" value="SDR_fam"/>
</dbReference>
<dbReference type="Proteomes" id="UP000028123">
    <property type="component" value="Unassembled WGS sequence"/>
</dbReference>
<dbReference type="OrthoDB" id="9806974at2"/>
<dbReference type="PANTHER" id="PTHR43477:SF1">
    <property type="entry name" value="DIHYDROANTICAPSIN 7-DEHYDROGENASE"/>
    <property type="match status" value="1"/>
</dbReference>
<sequence length="249" mass="26335">MIKPEQNERRSTLRGKRVIILGGTSGMGFATAEAAAHEGASVVVVSSRKEKVDAAVSRLPQGAEGHAVDLTNEAQVRDFFSQIGEFDHLVFTAGDPLQLANLGEVDMDAARQMFNLRYWGALMAAKYGSVNIRPGGSITLASGTAGVRPQKGCTVAGSVCGAVEALTKALAVELSPLRVNAVCFGLMRTEMWSGIPEADRNAMFEAAGKSLPLGRIGEPEDAAEAFLYLMRERHSTGQIVVVDGGTTLV</sequence>
<dbReference type="GO" id="GO:0016491">
    <property type="term" value="F:oxidoreductase activity"/>
    <property type="evidence" value="ECO:0007669"/>
    <property type="project" value="UniProtKB-KW"/>
</dbReference>
<dbReference type="PANTHER" id="PTHR43477">
    <property type="entry name" value="DIHYDROANTICAPSIN 7-DEHYDROGENASE"/>
    <property type="match status" value="1"/>
</dbReference>
<protein>
    <submittedName>
        <fullName evidence="4">Short-chain dehydrogenase</fullName>
    </submittedName>
</protein>
<dbReference type="eggNOG" id="COG1028">
    <property type="taxonomic scope" value="Bacteria"/>
</dbReference>
<dbReference type="Pfam" id="PF23441">
    <property type="entry name" value="SDR"/>
    <property type="match status" value="1"/>
</dbReference>
<comment type="similarity">
    <text evidence="1">Belongs to the short-chain dehydrogenases/reductases (SDR) family.</text>
</comment>
<keyword evidence="3" id="KW-0560">Oxidoreductase</keyword>
<gene>
    <name evidence="4" type="ORF">ET33_11000</name>
</gene>
<name>A0A081P0I8_9BACL</name>
<evidence type="ECO:0000313" key="5">
    <source>
        <dbReference type="Proteomes" id="UP000028123"/>
    </source>
</evidence>
<dbReference type="PRINTS" id="PR00081">
    <property type="entry name" value="GDHRDH"/>
</dbReference>
<proteinExistence type="inferred from homology"/>
<evidence type="ECO:0000313" key="4">
    <source>
        <dbReference type="EMBL" id="KEQ24211.1"/>
    </source>
</evidence>
<dbReference type="InterPro" id="IPR057571">
    <property type="entry name" value="SDR_PhqE-like"/>
</dbReference>
<evidence type="ECO:0000256" key="1">
    <source>
        <dbReference type="ARBA" id="ARBA00006484"/>
    </source>
</evidence>
<dbReference type="Gene3D" id="3.40.50.720">
    <property type="entry name" value="NAD(P)-binding Rossmann-like Domain"/>
    <property type="match status" value="1"/>
</dbReference>
<dbReference type="SUPFAM" id="SSF51735">
    <property type="entry name" value="NAD(P)-binding Rossmann-fold domains"/>
    <property type="match status" value="1"/>
</dbReference>